<reference evidence="1 2" key="1">
    <citation type="submission" date="2016-10" db="EMBL/GenBank/DDBJ databases">
        <title>Complete Genome Sequence of Peptococcaceae strain DCMF.</title>
        <authorList>
            <person name="Edwards R.J."/>
            <person name="Holland S.I."/>
            <person name="Deshpande N.P."/>
            <person name="Wong Y.K."/>
            <person name="Ertan H."/>
            <person name="Manefield M."/>
            <person name="Russell T.L."/>
            <person name="Lee M.J."/>
        </authorList>
    </citation>
    <scope>NUCLEOTIDE SEQUENCE [LARGE SCALE GENOMIC DNA]</scope>
    <source>
        <strain evidence="1 2">DCMF</strain>
    </source>
</reference>
<evidence type="ECO:0000313" key="1">
    <source>
        <dbReference type="EMBL" id="ATW24159.1"/>
    </source>
</evidence>
<gene>
    <name evidence="1" type="ORF">DCMF_04615</name>
</gene>
<organism evidence="1 2">
    <name type="scientific">Formimonas warabiya</name>
    <dbReference type="NCBI Taxonomy" id="1761012"/>
    <lineage>
        <taxon>Bacteria</taxon>
        <taxon>Bacillati</taxon>
        <taxon>Bacillota</taxon>
        <taxon>Clostridia</taxon>
        <taxon>Eubacteriales</taxon>
        <taxon>Peptococcaceae</taxon>
        <taxon>Candidatus Formimonas</taxon>
    </lineage>
</organism>
<dbReference type="InterPro" id="IPR011231">
    <property type="entry name" value="Phage_VT1-Sakai_H0018"/>
</dbReference>
<dbReference type="EMBL" id="CP017634">
    <property type="protein sequence ID" value="ATW24159.1"/>
    <property type="molecule type" value="Genomic_DNA"/>
</dbReference>
<keyword evidence="2" id="KW-1185">Reference proteome</keyword>
<sequence length="113" mass="11408">MAKNFVQEGRRLFLTAGSGVKSGDPVAVGQIAGVAVADVDSNNQTTVDTEGVYKLSVKGIDGSGNSAVAIGDAIYFVSGDTPKLSKKATGVLFGYSLGTVDSGATAIIPVKLK</sequence>
<evidence type="ECO:0008006" key="3">
    <source>
        <dbReference type="Google" id="ProtNLM"/>
    </source>
</evidence>
<dbReference type="Pfam" id="PF09956">
    <property type="entry name" value="Phage_cement_2"/>
    <property type="match status" value="1"/>
</dbReference>
<evidence type="ECO:0000313" key="2">
    <source>
        <dbReference type="Proteomes" id="UP000323521"/>
    </source>
</evidence>
<dbReference type="Proteomes" id="UP000323521">
    <property type="component" value="Chromosome"/>
</dbReference>
<dbReference type="AlphaFoldDB" id="A0A3G1KNW8"/>
<dbReference type="OrthoDB" id="3479411at2"/>
<protein>
    <recommendedName>
        <fullName evidence="3">DUF2190 family protein</fullName>
    </recommendedName>
</protein>
<accession>A0A3G1KNW8</accession>
<dbReference type="KEGG" id="fwa:DCMF_04615"/>
<proteinExistence type="predicted"/>
<dbReference type="RefSeq" id="WP_148133337.1">
    <property type="nucleotide sequence ID" value="NZ_CP017634.1"/>
</dbReference>
<name>A0A3G1KNW8_FORW1</name>
<dbReference type="PIRSF" id="PIRSF030771">
    <property type="entry name" value="UCP030771"/>
    <property type="match status" value="1"/>
</dbReference>